<accession>A0ABT0GFT7</accession>
<dbReference type="Gene3D" id="3.20.20.80">
    <property type="entry name" value="Glycosidases"/>
    <property type="match status" value="1"/>
</dbReference>
<evidence type="ECO:0000256" key="6">
    <source>
        <dbReference type="ARBA" id="ARBA00022679"/>
    </source>
</evidence>
<comment type="catalytic activity">
    <reaction evidence="1 10">
        <text>Transfers a segment of a (1-&gt;4)-alpha-D-glucan to a new position in an acceptor, which may be glucose or a (1-&gt;4)-alpha-D-glucan.</text>
        <dbReference type="EC" id="2.4.1.25"/>
    </reaction>
</comment>
<dbReference type="PANTHER" id="PTHR32438:SF5">
    <property type="entry name" value="4-ALPHA-GLUCANOTRANSFERASE DPE1, CHLOROPLASTIC_AMYLOPLASTIC"/>
    <property type="match status" value="1"/>
</dbReference>
<keyword evidence="5 10" id="KW-0328">Glycosyltransferase</keyword>
<evidence type="ECO:0000256" key="8">
    <source>
        <dbReference type="ARBA" id="ARBA00031423"/>
    </source>
</evidence>
<evidence type="ECO:0000256" key="5">
    <source>
        <dbReference type="ARBA" id="ARBA00022676"/>
    </source>
</evidence>
<comment type="similarity">
    <text evidence="2 10">Belongs to the disproportionating enzyme family.</text>
</comment>
<comment type="caution">
    <text evidence="11">The sequence shown here is derived from an EMBL/GenBank/DDBJ whole genome shotgun (WGS) entry which is preliminary data.</text>
</comment>
<dbReference type="NCBIfam" id="TIGR00217">
    <property type="entry name" value="malQ"/>
    <property type="match status" value="1"/>
</dbReference>
<evidence type="ECO:0000313" key="12">
    <source>
        <dbReference type="Proteomes" id="UP001431449"/>
    </source>
</evidence>
<dbReference type="RefSeq" id="WP_248206475.1">
    <property type="nucleotide sequence ID" value="NZ_JALNMH010000004.1"/>
</dbReference>
<dbReference type="PANTHER" id="PTHR32438">
    <property type="entry name" value="4-ALPHA-GLUCANOTRANSFERASE DPE1, CHLOROPLASTIC/AMYLOPLASTIC"/>
    <property type="match status" value="1"/>
</dbReference>
<dbReference type="EMBL" id="JALNMH010000004">
    <property type="protein sequence ID" value="MCK7593222.1"/>
    <property type="molecule type" value="Genomic_DNA"/>
</dbReference>
<evidence type="ECO:0000256" key="3">
    <source>
        <dbReference type="ARBA" id="ARBA00012560"/>
    </source>
</evidence>
<evidence type="ECO:0000313" key="11">
    <source>
        <dbReference type="EMBL" id="MCK7593222.1"/>
    </source>
</evidence>
<reference evidence="11" key="1">
    <citation type="submission" date="2022-04" db="EMBL/GenBank/DDBJ databases">
        <title>Lysobacter sp. CAU 1642 isolated from sea sand.</title>
        <authorList>
            <person name="Kim W."/>
        </authorList>
    </citation>
    <scope>NUCLEOTIDE SEQUENCE</scope>
    <source>
        <strain evidence="11">CAU 1642</strain>
    </source>
</reference>
<evidence type="ECO:0000256" key="4">
    <source>
        <dbReference type="ARBA" id="ARBA00020295"/>
    </source>
</evidence>
<gene>
    <name evidence="11" type="primary">malQ</name>
    <name evidence="11" type="ORF">M0G41_06000</name>
</gene>
<keyword evidence="7 10" id="KW-0119">Carbohydrate metabolism</keyword>
<dbReference type="SUPFAM" id="SSF51445">
    <property type="entry name" value="(Trans)glycosidases"/>
    <property type="match status" value="1"/>
</dbReference>
<evidence type="ECO:0000256" key="7">
    <source>
        <dbReference type="ARBA" id="ARBA00023277"/>
    </source>
</evidence>
<dbReference type="EC" id="2.4.1.25" evidence="3 10"/>
<proteinExistence type="inferred from homology"/>
<dbReference type="GO" id="GO:0004134">
    <property type="term" value="F:4-alpha-glucanotransferase activity"/>
    <property type="evidence" value="ECO:0007669"/>
    <property type="project" value="UniProtKB-EC"/>
</dbReference>
<name>A0ABT0GFT7_9GAMM</name>
<evidence type="ECO:0000256" key="9">
    <source>
        <dbReference type="ARBA" id="ARBA00031501"/>
    </source>
</evidence>
<dbReference type="InterPro" id="IPR017853">
    <property type="entry name" value="GH"/>
</dbReference>
<sequence>MIDLSQRAAGVLLHITSLPGPHGIGDFGPDAYRFVDWLQGAGQRLWQWLPTNPIGPGNSPYQSVSAFAGSPLMVALEPLAERGWLPAPPLPEGGFPEHRVDFSKVVDWRLARLREAERGFRERASQGDKDAFASWCAAQQGWLDDYSLFMALDRAHGGKPWDRWSAPLRDREAAALDEARTTHAAEIAFWNFVQWCFDVQAVDLKAYANQRGIAIMGDLPIFIAHHSADCWARPDLYFLDEQLQPTVVAGCPPDAMAPTGQRWGNPLYRWDRMKAEDYAWWAERLRRALHQADVFRIDHFRGFAGYYEIPASCPTAEEGTWVPGPGKPLFEAIARRLGELPIIAEDLGLITEDVVELRDHFGFPGMKILQFGFGSDASDEFLPHNWDRRFVAYTGTHDNDTVRGWWNAANPRERAFAGSYLPASEQDIHWAMIRACCNSVANLAMFPLQDVLGLDGAHRMNTPGTMNDRNWAWRFDWNMLDPESQRVLGLIAAASGRCGFEHLPLP</sequence>
<organism evidence="11 12">
    <name type="scientific">Pseudomarimonas salicorniae</name>
    <dbReference type="NCBI Taxonomy" id="2933270"/>
    <lineage>
        <taxon>Bacteria</taxon>
        <taxon>Pseudomonadati</taxon>
        <taxon>Pseudomonadota</taxon>
        <taxon>Gammaproteobacteria</taxon>
        <taxon>Lysobacterales</taxon>
        <taxon>Lysobacteraceae</taxon>
        <taxon>Pseudomarimonas</taxon>
    </lineage>
</organism>
<dbReference type="Pfam" id="PF02446">
    <property type="entry name" value="Glyco_hydro_77"/>
    <property type="match status" value="1"/>
</dbReference>
<evidence type="ECO:0000256" key="2">
    <source>
        <dbReference type="ARBA" id="ARBA00005684"/>
    </source>
</evidence>
<dbReference type="Proteomes" id="UP001431449">
    <property type="component" value="Unassembled WGS sequence"/>
</dbReference>
<keyword evidence="6 10" id="KW-0808">Transferase</keyword>
<dbReference type="NCBIfam" id="NF011080">
    <property type="entry name" value="PRK14508.1-3"/>
    <property type="match status" value="1"/>
</dbReference>
<dbReference type="InterPro" id="IPR003385">
    <property type="entry name" value="Glyco_hydro_77"/>
</dbReference>
<evidence type="ECO:0000256" key="1">
    <source>
        <dbReference type="ARBA" id="ARBA00000439"/>
    </source>
</evidence>
<protein>
    <recommendedName>
        <fullName evidence="4 10">4-alpha-glucanotransferase</fullName>
        <ecNumber evidence="3 10">2.4.1.25</ecNumber>
    </recommendedName>
    <alternativeName>
        <fullName evidence="8 10">Amylomaltase</fullName>
    </alternativeName>
    <alternativeName>
        <fullName evidence="9 10">Disproportionating enzyme</fullName>
    </alternativeName>
</protein>
<evidence type="ECO:0000256" key="10">
    <source>
        <dbReference type="RuleBase" id="RU361207"/>
    </source>
</evidence>
<keyword evidence="12" id="KW-1185">Reference proteome</keyword>